<dbReference type="PROSITE" id="PS50088">
    <property type="entry name" value="ANK_REPEAT"/>
    <property type="match status" value="1"/>
</dbReference>
<evidence type="ECO:0000256" key="1">
    <source>
        <dbReference type="ARBA" id="ARBA00022737"/>
    </source>
</evidence>
<feature type="repeat" description="RCC1" evidence="3">
    <location>
        <begin position="302"/>
        <end position="355"/>
    </location>
</feature>
<dbReference type="Proteomes" id="UP001367676">
    <property type="component" value="Unassembled WGS sequence"/>
</dbReference>
<dbReference type="EMBL" id="JBBCAQ010000032">
    <property type="protein sequence ID" value="KAK7583723.1"/>
    <property type="molecule type" value="Genomic_DNA"/>
</dbReference>
<dbReference type="PROSITE" id="PS50297">
    <property type="entry name" value="ANK_REP_REGION"/>
    <property type="match status" value="1"/>
</dbReference>
<dbReference type="InterPro" id="IPR002110">
    <property type="entry name" value="Ankyrin_rpt"/>
</dbReference>
<dbReference type="Pfam" id="PF12796">
    <property type="entry name" value="Ank_2"/>
    <property type="match status" value="1"/>
</dbReference>
<dbReference type="PANTHER" id="PTHR22872">
    <property type="entry name" value="BTK-BINDING PROTEIN-RELATED"/>
    <property type="match status" value="1"/>
</dbReference>
<dbReference type="PROSITE" id="PS50097">
    <property type="entry name" value="BTB"/>
    <property type="match status" value="2"/>
</dbReference>
<reference evidence="6 7" key="1">
    <citation type="submission" date="2024-03" db="EMBL/GenBank/DDBJ databases">
        <title>Adaptation during the transition from Ophiocordyceps entomopathogen to insect associate is accompanied by gene loss and intensified selection.</title>
        <authorList>
            <person name="Ward C.M."/>
            <person name="Onetto C.A."/>
            <person name="Borneman A.R."/>
        </authorList>
    </citation>
    <scope>NUCLEOTIDE SEQUENCE [LARGE SCALE GENOMIC DNA]</scope>
    <source>
        <strain evidence="6">AWRI1</strain>
        <tissue evidence="6">Single Adult Female</tissue>
    </source>
</reference>
<organism evidence="6 7">
    <name type="scientific">Parthenolecanium corni</name>
    <dbReference type="NCBI Taxonomy" id="536013"/>
    <lineage>
        <taxon>Eukaryota</taxon>
        <taxon>Metazoa</taxon>
        <taxon>Ecdysozoa</taxon>
        <taxon>Arthropoda</taxon>
        <taxon>Hexapoda</taxon>
        <taxon>Insecta</taxon>
        <taxon>Pterygota</taxon>
        <taxon>Neoptera</taxon>
        <taxon>Paraneoptera</taxon>
        <taxon>Hemiptera</taxon>
        <taxon>Sternorrhyncha</taxon>
        <taxon>Coccoidea</taxon>
        <taxon>Coccidae</taxon>
        <taxon>Parthenolecanium</taxon>
    </lineage>
</organism>
<feature type="region of interest" description="Disordered" evidence="4">
    <location>
        <begin position="1125"/>
        <end position="1161"/>
    </location>
</feature>
<dbReference type="SMART" id="SM00225">
    <property type="entry name" value="BTB"/>
    <property type="match status" value="2"/>
</dbReference>
<dbReference type="SUPFAM" id="SSF50985">
    <property type="entry name" value="RCC1/BLIP-II"/>
    <property type="match status" value="1"/>
</dbReference>
<dbReference type="SUPFAM" id="SSF54695">
    <property type="entry name" value="POZ domain"/>
    <property type="match status" value="2"/>
</dbReference>
<proteinExistence type="predicted"/>
<dbReference type="InterPro" id="IPR051625">
    <property type="entry name" value="Signaling_Regulatory_Domain"/>
</dbReference>
<keyword evidence="7" id="KW-1185">Reference proteome</keyword>
<evidence type="ECO:0000259" key="5">
    <source>
        <dbReference type="PROSITE" id="PS50097"/>
    </source>
</evidence>
<dbReference type="SUPFAM" id="SSF48403">
    <property type="entry name" value="Ankyrin repeat"/>
    <property type="match status" value="1"/>
</dbReference>
<keyword evidence="1" id="KW-0677">Repeat</keyword>
<comment type="caution">
    <text evidence="6">The sequence shown here is derived from an EMBL/GenBank/DDBJ whole genome shotgun (WGS) entry which is preliminary data.</text>
</comment>
<feature type="domain" description="BTB" evidence="5">
    <location>
        <begin position="775"/>
        <end position="844"/>
    </location>
</feature>
<feature type="domain" description="BTB" evidence="5">
    <location>
        <begin position="633"/>
        <end position="687"/>
    </location>
</feature>
<dbReference type="InterPro" id="IPR000408">
    <property type="entry name" value="Reg_chr_condens"/>
</dbReference>
<dbReference type="InterPro" id="IPR000210">
    <property type="entry name" value="BTB/POZ_dom"/>
</dbReference>
<dbReference type="Gene3D" id="2.130.10.30">
    <property type="entry name" value="Regulator of chromosome condensation 1/beta-lactamase-inhibitor protein II"/>
    <property type="match status" value="1"/>
</dbReference>
<gene>
    <name evidence="6" type="ORF">V9T40_004686</name>
</gene>
<dbReference type="AlphaFoldDB" id="A0AAN9TCF6"/>
<evidence type="ECO:0000256" key="3">
    <source>
        <dbReference type="PROSITE-ProRule" id="PRU00235"/>
    </source>
</evidence>
<dbReference type="Gene3D" id="3.30.710.10">
    <property type="entry name" value="Potassium Channel Kv1.1, Chain A"/>
    <property type="match status" value="2"/>
</dbReference>
<feature type="compositionally biased region" description="Basic residues" evidence="4">
    <location>
        <begin position="995"/>
        <end position="1004"/>
    </location>
</feature>
<feature type="repeat" description="RCC1" evidence="3">
    <location>
        <begin position="241"/>
        <end position="301"/>
    </location>
</feature>
<feature type="repeat" description="ANK" evidence="2">
    <location>
        <begin position="93"/>
        <end position="125"/>
    </location>
</feature>
<feature type="repeat" description="RCC1" evidence="3">
    <location>
        <begin position="187"/>
        <end position="240"/>
    </location>
</feature>
<evidence type="ECO:0000256" key="4">
    <source>
        <dbReference type="SAM" id="MobiDB-lite"/>
    </source>
</evidence>
<dbReference type="InterPro" id="IPR009091">
    <property type="entry name" value="RCC1/BLIP-II"/>
</dbReference>
<dbReference type="PANTHER" id="PTHR22872:SF2">
    <property type="entry name" value="INHIBITOR OF BRUTON TYROSINE KINASE"/>
    <property type="match status" value="1"/>
</dbReference>
<dbReference type="Gene3D" id="6.10.250.3030">
    <property type="match status" value="1"/>
</dbReference>
<dbReference type="Pfam" id="PF13540">
    <property type="entry name" value="RCC1_2"/>
    <property type="match status" value="1"/>
</dbReference>
<feature type="region of interest" description="Disordered" evidence="4">
    <location>
        <begin position="995"/>
        <end position="1034"/>
    </location>
</feature>
<dbReference type="InterPro" id="IPR011333">
    <property type="entry name" value="SKP1/BTB/POZ_sf"/>
</dbReference>
<dbReference type="InterPro" id="IPR036770">
    <property type="entry name" value="Ankyrin_rpt-contain_sf"/>
</dbReference>
<dbReference type="Pfam" id="PF00651">
    <property type="entry name" value="BTB"/>
    <property type="match status" value="2"/>
</dbReference>
<accession>A0AAN9TCF6</accession>
<protein>
    <recommendedName>
        <fullName evidence="5">BTB domain-containing protein</fullName>
    </recommendedName>
</protein>
<dbReference type="Gene3D" id="1.25.40.20">
    <property type="entry name" value="Ankyrin repeat-containing domain"/>
    <property type="match status" value="1"/>
</dbReference>
<dbReference type="PROSITE" id="PS50012">
    <property type="entry name" value="RCC1_3"/>
    <property type="match status" value="3"/>
</dbReference>
<evidence type="ECO:0000313" key="7">
    <source>
        <dbReference type="Proteomes" id="UP001367676"/>
    </source>
</evidence>
<name>A0AAN9TCF6_9HEMI</name>
<evidence type="ECO:0000313" key="6">
    <source>
        <dbReference type="EMBL" id="KAK7583723.1"/>
    </source>
</evidence>
<evidence type="ECO:0000256" key="2">
    <source>
        <dbReference type="PROSITE-ProRule" id="PRU00023"/>
    </source>
</evidence>
<keyword evidence="2" id="KW-0040">ANK repeat</keyword>
<dbReference type="SMART" id="SM00248">
    <property type="entry name" value="ANK"/>
    <property type="match status" value="2"/>
</dbReference>
<sequence length="1254" mass="141915">MPKKSSFHRECTENCSSVVHATELIAAVTLPRSRITDKQLASYCKSKCHNFHSVCDEFGRKVLHMAASCGRKELCQWLVKCHKVTIDDQDKESAYTSLHRAILYGNVDVAVFLIQNGACLNITDREDFTPIDLILKDFNRDFTSFLFQLKSEVVEKFDDTMLSYEELRKLATEKRNLLAVLSNAFTTEVHTWGTNQNYTLGFGVDSGKGSPEYLEFFEKKNEIIIDVQMQKYHTLFLSLDGNVWSCGLKQGGRLGLSSDSMVLIPEKVALTSKRSSSQDVKSLFCLKIAVGADHSLFMCDDNKILTCGLNTYHQLGISPPPSSVGVPQVVEISSIKNKIIGIAASTFHSVIWTSNTVYTCGLHAGQLGRPKSSEKTVPTYQKVHLLDFQYTKISHVAVSEAATVIVTDAHDIYLLSKYNMEKMDFRSIISAESLADVLFYGKPTNDYNINSETVVKVAVFGGELELEKVKSFNSSYRQEPLRIALLLSNGSLFLRRNNDSQFLRCDFLKKHEVKITDVHLNASGMLLCTYTGEVFTAQVQGSVKTFGKAKDDFVKVSHRSKEETKECYLVKLMRIQNAHRSIRVFSEPSCSNFGLLKIRSASNLQNFPDIRSDTIVSDIGTFFQETCEFDSFSDIIFKVGRKSFPAHKYILASCSEELLSKEKGGIVIMENVDADIFEQLLLYVYTGTCCFLRDGPCPVKINKTSSGKNIIHNSPKIVDDPIKLSIKLAGELKMTEYLNALRNFRYENENIVQMSLQPPTKRRLRFNRSEFKNLCDIKLKSQDGSTFLAHKCILAARVEYFKGILGGSWRESLDSSHEYQMPMNSSVLSEMVEFVYTDAVIKPICKRDLNFWCNLLVAADRFLLPKLVEICENALSQCLDTRNVCDVLMFANAMHANQLKNSCYEFVCFNLASQLYSRTLEKLDDTLLNELAEYYRNKFRPTENLFRNPLPIPVYQNACKPEDILNAEHICPVDWEAINDPLVEKATDRKPLKMIQKKKKKQIRKPTSSESDHTPTKESKVAITEEITPRNSPVSSIQIEKTSTNEWMTVDKHLKSVRSRLKVNEAVKSCPQLIEHKENYTPLCQPKTCVLLDELKRKESNDVSSRTRTYSLEIDLQNITPKLSQKQKKKLLRSSEAEKSCSSESSASGEIRSENSLHSCPSPNIDPSAGCWGKKNAISEAINFSAIIASEKKQKTMVQKETKKLETKPLHLTQIEDKAIQELIAFYNSISASEECIFVRRVIHRTAVPLWVTK</sequence>
<feature type="compositionally biased region" description="Basic and acidic residues" evidence="4">
    <location>
        <begin position="1010"/>
        <end position="1020"/>
    </location>
</feature>